<feature type="transmembrane region" description="Helical" evidence="1">
    <location>
        <begin position="105"/>
        <end position="126"/>
    </location>
</feature>
<dbReference type="OrthoDB" id="6266799at2759"/>
<dbReference type="Proteomes" id="UP000492820">
    <property type="component" value="Unassembled WGS sequence"/>
</dbReference>
<name>A0A068WWC7_ECHGR</name>
<dbReference type="EMBL" id="LK028585">
    <property type="protein sequence ID" value="CDS21941.1"/>
    <property type="molecule type" value="Genomic_DNA"/>
</dbReference>
<feature type="transmembrane region" description="Helical" evidence="1">
    <location>
        <begin position="132"/>
        <end position="156"/>
    </location>
</feature>
<feature type="transmembrane region" description="Helical" evidence="1">
    <location>
        <begin position="32"/>
        <end position="54"/>
    </location>
</feature>
<dbReference type="AlphaFoldDB" id="A0A068WWC7"/>
<gene>
    <name evidence="4" type="primary">EGR_05441</name>
    <name evidence="2" type="ORF">EgrG_000072800</name>
</gene>
<keyword evidence="1" id="KW-0472">Membrane</keyword>
<evidence type="ECO:0000313" key="3">
    <source>
        <dbReference type="Proteomes" id="UP000492820"/>
    </source>
</evidence>
<keyword evidence="1" id="KW-0812">Transmembrane</keyword>
<proteinExistence type="predicted"/>
<evidence type="ECO:0000313" key="2">
    <source>
        <dbReference type="EMBL" id="CDS21941.1"/>
    </source>
</evidence>
<keyword evidence="1" id="KW-1133">Transmembrane helix</keyword>
<feature type="transmembrane region" description="Helical" evidence="1">
    <location>
        <begin position="74"/>
        <end position="98"/>
    </location>
</feature>
<dbReference type="WBParaSite" id="EgrG_000072800">
    <property type="protein sequence ID" value="EgrG_000072800"/>
    <property type="gene ID" value="EgrG_000072800"/>
</dbReference>
<organism evidence="2">
    <name type="scientific">Echinococcus granulosus</name>
    <name type="common">Hydatid tapeworm</name>
    <dbReference type="NCBI Taxonomy" id="6210"/>
    <lineage>
        <taxon>Eukaryota</taxon>
        <taxon>Metazoa</taxon>
        <taxon>Spiralia</taxon>
        <taxon>Lophotrochozoa</taxon>
        <taxon>Platyhelminthes</taxon>
        <taxon>Cestoda</taxon>
        <taxon>Eucestoda</taxon>
        <taxon>Cyclophyllidea</taxon>
        <taxon>Taeniidae</taxon>
        <taxon>Echinococcus</taxon>
        <taxon>Echinococcus granulosus group</taxon>
    </lineage>
</organism>
<reference evidence="2" key="2">
    <citation type="submission" date="2014-06" db="EMBL/GenBank/DDBJ databases">
        <authorList>
            <person name="Aslett M."/>
        </authorList>
    </citation>
    <scope>NUCLEOTIDE SEQUENCE</scope>
</reference>
<sequence length="160" mass="17088">MTVAIMVHENSKGSTGLCLPRDRRRQKMDRRIAYIIIALVAAILFFVAIGYSGWVCSGSILGPNCLKSKVNEATGALLLTAGLLVLIAGIFLILLVVTGTRWSEIASAIIATLAAIMAIAGVFYYLDHMKIWSPFIATIAMSLSVALAAILLFDLITGST</sequence>
<reference evidence="4" key="3">
    <citation type="submission" date="2020-10" db="UniProtKB">
        <authorList>
            <consortium name="WormBaseParasite"/>
        </authorList>
    </citation>
    <scope>IDENTIFICATION</scope>
</reference>
<accession>A0A068WWC7</accession>
<protein>
    <submittedName>
        <fullName evidence="2 4">Expressed conserved protein</fullName>
    </submittedName>
</protein>
<evidence type="ECO:0000256" key="1">
    <source>
        <dbReference type="SAM" id="Phobius"/>
    </source>
</evidence>
<reference evidence="2 3" key="1">
    <citation type="journal article" date="2013" name="Nature">
        <title>The genomes of four tapeworm species reveal adaptations to parasitism.</title>
        <authorList>
            <person name="Tsai I.J."/>
            <person name="Zarowiecki M."/>
            <person name="Holroyd N."/>
            <person name="Garciarrubio A."/>
            <person name="Sanchez-Flores A."/>
            <person name="Brooks K.L."/>
            <person name="Tracey A."/>
            <person name="Bobes R.J."/>
            <person name="Fragoso G."/>
            <person name="Sciutto E."/>
            <person name="Aslett M."/>
            <person name="Beasley H."/>
            <person name="Bennett H.M."/>
            <person name="Cai J."/>
            <person name="Camicia F."/>
            <person name="Clark R."/>
            <person name="Cucher M."/>
            <person name="De Silva N."/>
            <person name="Day T.A."/>
            <person name="Deplazes P."/>
            <person name="Estrada K."/>
            <person name="Fernandez C."/>
            <person name="Holland P.W."/>
            <person name="Hou J."/>
            <person name="Hu S."/>
            <person name="Huckvale T."/>
            <person name="Hung S.S."/>
            <person name="Kamenetzky L."/>
            <person name="Keane J.A."/>
            <person name="Kiss F."/>
            <person name="Koziol U."/>
            <person name="Lambert O."/>
            <person name="Liu K."/>
            <person name="Luo X."/>
            <person name="Luo Y."/>
            <person name="Macchiaroli N."/>
            <person name="Nichol S."/>
            <person name="Paps J."/>
            <person name="Parkinson J."/>
            <person name="Pouchkina-Stantcheva N."/>
            <person name="Riddiford N."/>
            <person name="Rosenzvit M."/>
            <person name="Salinas G."/>
            <person name="Wasmuth J.D."/>
            <person name="Zamanian M."/>
            <person name="Zheng Y."/>
            <person name="Cai X."/>
            <person name="Soberon X."/>
            <person name="Olson P.D."/>
            <person name="Laclette J.P."/>
            <person name="Brehm K."/>
            <person name="Berriman M."/>
            <person name="Garciarrubio A."/>
            <person name="Bobes R.J."/>
            <person name="Fragoso G."/>
            <person name="Sanchez-Flores A."/>
            <person name="Estrada K."/>
            <person name="Cevallos M.A."/>
            <person name="Morett E."/>
            <person name="Gonzalez V."/>
            <person name="Portillo T."/>
            <person name="Ochoa-Leyva A."/>
            <person name="Jose M.V."/>
            <person name="Sciutto E."/>
            <person name="Landa A."/>
            <person name="Jimenez L."/>
            <person name="Valdes V."/>
            <person name="Carrero J.C."/>
            <person name="Larralde C."/>
            <person name="Morales-Montor J."/>
            <person name="Limon-Lason J."/>
            <person name="Soberon X."/>
            <person name="Laclette J.P."/>
        </authorList>
    </citation>
    <scope>NUCLEOTIDE SEQUENCE [LARGE SCALE GENOMIC DNA]</scope>
</reference>
<evidence type="ECO:0000313" key="4">
    <source>
        <dbReference type="WBParaSite" id="EgrG_000072800"/>
    </source>
</evidence>